<evidence type="ECO:0000313" key="2">
    <source>
        <dbReference type="Proteomes" id="UP000684084"/>
    </source>
</evidence>
<dbReference type="Proteomes" id="UP000684084">
    <property type="component" value="Unassembled WGS sequence"/>
</dbReference>
<gene>
    <name evidence="1" type="ORF">CHRIB12_LOCUS2230</name>
</gene>
<name>A0A915YRV7_9GLOM</name>
<organism evidence="1 2">
    <name type="scientific">Rhizophagus irregularis</name>
    <dbReference type="NCBI Taxonomy" id="588596"/>
    <lineage>
        <taxon>Eukaryota</taxon>
        <taxon>Fungi</taxon>
        <taxon>Fungi incertae sedis</taxon>
        <taxon>Mucoromycota</taxon>
        <taxon>Glomeromycotina</taxon>
        <taxon>Glomeromycetes</taxon>
        <taxon>Glomerales</taxon>
        <taxon>Glomeraceae</taxon>
        <taxon>Rhizophagus</taxon>
    </lineage>
</organism>
<reference evidence="1" key="1">
    <citation type="submission" date="2020-05" db="EMBL/GenBank/DDBJ databases">
        <authorList>
            <person name="Rincon C."/>
            <person name="Sanders R I."/>
            <person name="Robbins C."/>
            <person name="Chaturvedi A."/>
        </authorList>
    </citation>
    <scope>NUCLEOTIDE SEQUENCE</scope>
    <source>
        <strain evidence="1">CHB12</strain>
    </source>
</reference>
<dbReference type="EMBL" id="CAGKOT010000003">
    <property type="protein sequence ID" value="CAB5321385.1"/>
    <property type="molecule type" value="Genomic_DNA"/>
</dbReference>
<comment type="caution">
    <text evidence="1">The sequence shown here is derived from an EMBL/GenBank/DDBJ whole genome shotgun (WGS) entry which is preliminary data.</text>
</comment>
<accession>A0A915YRV7</accession>
<protein>
    <submittedName>
        <fullName evidence="1">Uncharacterized protein</fullName>
    </submittedName>
</protein>
<proteinExistence type="predicted"/>
<dbReference type="VEuPathDB" id="FungiDB:RhiirFUN_023222"/>
<dbReference type="OrthoDB" id="2322713at2759"/>
<dbReference type="AlphaFoldDB" id="A0A915YRV7"/>
<evidence type="ECO:0000313" key="1">
    <source>
        <dbReference type="EMBL" id="CAB5321385.1"/>
    </source>
</evidence>
<sequence>MMSTQAIPAKPTYREIESALIAVIKAGILYKKPKDSKFMLCYKQRIIKLRQAEEPENFVLETAQSILPNKTKYQQILENYKTWYSREPKLLSAINKLYRLYYELAKDYFLTDSQADDEVEDYLNS</sequence>